<dbReference type="AlphaFoldDB" id="M3DDX6"/>
<organism evidence="1 2">
    <name type="scientific">Streptomyces bottropensis ATCC 25435</name>
    <dbReference type="NCBI Taxonomy" id="1054862"/>
    <lineage>
        <taxon>Bacteria</taxon>
        <taxon>Bacillati</taxon>
        <taxon>Actinomycetota</taxon>
        <taxon>Actinomycetes</taxon>
        <taxon>Kitasatosporales</taxon>
        <taxon>Streptomycetaceae</taxon>
        <taxon>Streptomyces</taxon>
    </lineage>
</organism>
<sequence length="50" mass="5330">MHSLRGRCARCIRSSGVPAVGHPQRVDHQLGAVVVRNRGADDVADGQVQP</sequence>
<proteinExistence type="predicted"/>
<protein>
    <submittedName>
        <fullName evidence="1">Uncharacterized protein</fullName>
    </submittedName>
</protein>
<dbReference type="EMBL" id="KB405078">
    <property type="protein sequence ID" value="EMF54752.1"/>
    <property type="molecule type" value="Genomic_DNA"/>
</dbReference>
<dbReference type="Proteomes" id="UP000030760">
    <property type="component" value="Unassembled WGS sequence"/>
</dbReference>
<name>M3DDX6_9ACTN</name>
<evidence type="ECO:0000313" key="2">
    <source>
        <dbReference type="Proteomes" id="UP000030760"/>
    </source>
</evidence>
<gene>
    <name evidence="1" type="ORF">SBD_4420</name>
</gene>
<reference evidence="2" key="1">
    <citation type="journal article" date="2013" name="Genome Announc.">
        <title>Draft Genome Sequence of Streptomyces bottropensis ATCC 25435, a Bottromycin-Producing Actinomycete.</title>
        <authorList>
            <person name="Zhang H."/>
            <person name="Zhou W."/>
            <person name="Zhuang Y."/>
            <person name="Liang X."/>
            <person name="Liu T."/>
        </authorList>
    </citation>
    <scope>NUCLEOTIDE SEQUENCE [LARGE SCALE GENOMIC DNA]</scope>
    <source>
        <strain evidence="2">ATCC 25435</strain>
    </source>
</reference>
<evidence type="ECO:0000313" key="1">
    <source>
        <dbReference type="EMBL" id="EMF54752.1"/>
    </source>
</evidence>
<accession>M3DDX6</accession>